<evidence type="ECO:0008006" key="3">
    <source>
        <dbReference type="Google" id="ProtNLM"/>
    </source>
</evidence>
<dbReference type="Proteomes" id="UP000268093">
    <property type="component" value="Unassembled WGS sequence"/>
</dbReference>
<dbReference type="AlphaFoldDB" id="A0A433DI87"/>
<comment type="caution">
    <text evidence="1">The sequence shown here is derived from an EMBL/GenBank/DDBJ whole genome shotgun (WGS) entry which is preliminary data.</text>
</comment>
<accession>A0A433DI87</accession>
<keyword evidence="2" id="KW-1185">Reference proteome</keyword>
<dbReference type="InterPro" id="IPR036412">
    <property type="entry name" value="HAD-like_sf"/>
</dbReference>
<gene>
    <name evidence="1" type="ORF">BC936DRAFT_138874</name>
</gene>
<evidence type="ECO:0000313" key="1">
    <source>
        <dbReference type="EMBL" id="RUP50495.1"/>
    </source>
</evidence>
<dbReference type="InterPro" id="IPR023214">
    <property type="entry name" value="HAD_sf"/>
</dbReference>
<proteinExistence type="predicted"/>
<dbReference type="Gene3D" id="3.40.50.1000">
    <property type="entry name" value="HAD superfamily/HAD-like"/>
    <property type="match status" value="1"/>
</dbReference>
<name>A0A433DI87_9FUNG</name>
<evidence type="ECO:0000313" key="2">
    <source>
        <dbReference type="Proteomes" id="UP000268093"/>
    </source>
</evidence>
<dbReference type="EMBL" id="RBNI01001389">
    <property type="protein sequence ID" value="RUP50495.1"/>
    <property type="molecule type" value="Genomic_DNA"/>
</dbReference>
<reference evidence="1 2" key="1">
    <citation type="journal article" date="2018" name="New Phytol.">
        <title>Phylogenomics of Endogonaceae and evolution of mycorrhizas within Mucoromycota.</title>
        <authorList>
            <person name="Chang Y."/>
            <person name="Desiro A."/>
            <person name="Na H."/>
            <person name="Sandor L."/>
            <person name="Lipzen A."/>
            <person name="Clum A."/>
            <person name="Barry K."/>
            <person name="Grigoriev I.V."/>
            <person name="Martin F.M."/>
            <person name="Stajich J.E."/>
            <person name="Smith M.E."/>
            <person name="Bonito G."/>
            <person name="Spatafora J.W."/>
        </authorList>
    </citation>
    <scope>NUCLEOTIDE SEQUENCE [LARGE SCALE GENOMIC DNA]</scope>
    <source>
        <strain evidence="1 2">GMNB39</strain>
    </source>
</reference>
<organism evidence="1 2">
    <name type="scientific">Jimgerdemannia flammicorona</name>
    <dbReference type="NCBI Taxonomy" id="994334"/>
    <lineage>
        <taxon>Eukaryota</taxon>
        <taxon>Fungi</taxon>
        <taxon>Fungi incertae sedis</taxon>
        <taxon>Mucoromycota</taxon>
        <taxon>Mucoromycotina</taxon>
        <taxon>Endogonomycetes</taxon>
        <taxon>Endogonales</taxon>
        <taxon>Endogonaceae</taxon>
        <taxon>Jimgerdemannia</taxon>
    </lineage>
</organism>
<protein>
    <recommendedName>
        <fullName evidence="3">STAS domain-containing protein</fullName>
    </recommendedName>
</protein>
<sequence length="73" mass="8175">MQNGGKCLTILIDITGTILFHGKLVDGAIEGLRHLRESGIPINALTKPETIRLFVKNHYKHHKGKFDEPDEQA</sequence>
<dbReference type="SUPFAM" id="SSF56784">
    <property type="entry name" value="HAD-like"/>
    <property type="match status" value="1"/>
</dbReference>